<evidence type="ECO:0000313" key="9">
    <source>
        <dbReference type="EMBL" id="ACL69429.1"/>
    </source>
</evidence>
<protein>
    <submittedName>
        <fullName evidence="9">Sigma54 specific transcriptional regulator, Fis family</fullName>
    </submittedName>
</protein>
<dbReference type="InterPro" id="IPR025944">
    <property type="entry name" value="Sigma_54_int_dom_CS"/>
</dbReference>
<dbReference type="InterPro" id="IPR058031">
    <property type="entry name" value="AAA_lid_NorR"/>
</dbReference>
<dbReference type="SUPFAM" id="SSF52540">
    <property type="entry name" value="P-loop containing nucleoside triphosphate hydrolases"/>
    <property type="match status" value="1"/>
</dbReference>
<dbReference type="InterPro" id="IPR025943">
    <property type="entry name" value="Sigma_54_int_dom_ATP-bd_2"/>
</dbReference>
<dbReference type="PRINTS" id="PR01590">
    <property type="entry name" value="HTHFIS"/>
</dbReference>
<dbReference type="GO" id="GO:0043565">
    <property type="term" value="F:sequence-specific DNA binding"/>
    <property type="evidence" value="ECO:0007669"/>
    <property type="project" value="InterPro"/>
</dbReference>
<name>B8CVW0_HALOH</name>
<evidence type="ECO:0000259" key="6">
    <source>
        <dbReference type="PROSITE" id="PS50045"/>
    </source>
</evidence>
<dbReference type="STRING" id="373903.Hore_06720"/>
<dbReference type="PANTHER" id="PTHR32071:SF121">
    <property type="entry name" value="SIGMA L-DEPENDENT TRANSCRIPTIONAL REGULATOR YQIR-RELATED"/>
    <property type="match status" value="1"/>
</dbReference>
<keyword evidence="3" id="KW-0805">Transcription regulation</keyword>
<dbReference type="InterPro" id="IPR000700">
    <property type="entry name" value="PAS-assoc_C"/>
</dbReference>
<dbReference type="EMBL" id="CP001098">
    <property type="protein sequence ID" value="ACL69429.1"/>
    <property type="molecule type" value="Genomic_DNA"/>
</dbReference>
<dbReference type="CDD" id="cd00130">
    <property type="entry name" value="PAS"/>
    <property type="match status" value="2"/>
</dbReference>
<dbReference type="Proteomes" id="UP000000719">
    <property type="component" value="Chromosome"/>
</dbReference>
<evidence type="ECO:0000256" key="1">
    <source>
        <dbReference type="ARBA" id="ARBA00022741"/>
    </source>
</evidence>
<dbReference type="Gene3D" id="1.10.8.60">
    <property type="match status" value="1"/>
</dbReference>
<keyword evidence="5" id="KW-0804">Transcription</keyword>
<keyword evidence="4" id="KW-0238">DNA-binding</keyword>
<dbReference type="PROSITE" id="PS00676">
    <property type="entry name" value="SIGMA54_INTERACT_2"/>
    <property type="match status" value="1"/>
</dbReference>
<dbReference type="InterPro" id="IPR003593">
    <property type="entry name" value="AAA+_ATPase"/>
</dbReference>
<dbReference type="PROSITE" id="PS50045">
    <property type="entry name" value="SIGMA54_INTERACT_4"/>
    <property type="match status" value="1"/>
</dbReference>
<keyword evidence="2" id="KW-0067">ATP-binding</keyword>
<dbReference type="eggNOG" id="COG3290">
    <property type="taxonomic scope" value="Bacteria"/>
</dbReference>
<dbReference type="HOGENOM" id="CLU_000445_8_1_9"/>
<dbReference type="Gene3D" id="1.10.10.60">
    <property type="entry name" value="Homeodomain-like"/>
    <property type="match status" value="1"/>
</dbReference>
<dbReference type="InterPro" id="IPR025662">
    <property type="entry name" value="Sigma_54_int_dom_ATP-bd_1"/>
</dbReference>
<dbReference type="Gene3D" id="3.30.450.20">
    <property type="entry name" value="PAS domain"/>
    <property type="match status" value="2"/>
</dbReference>
<dbReference type="SMART" id="SM00091">
    <property type="entry name" value="PAS"/>
    <property type="match status" value="2"/>
</dbReference>
<dbReference type="PROSITE" id="PS00675">
    <property type="entry name" value="SIGMA54_INTERACT_1"/>
    <property type="match status" value="1"/>
</dbReference>
<dbReference type="Pfam" id="PF00989">
    <property type="entry name" value="PAS"/>
    <property type="match status" value="2"/>
</dbReference>
<dbReference type="PROSITE" id="PS00688">
    <property type="entry name" value="SIGMA54_INTERACT_3"/>
    <property type="match status" value="1"/>
</dbReference>
<evidence type="ECO:0000259" key="8">
    <source>
        <dbReference type="PROSITE" id="PS50113"/>
    </source>
</evidence>
<dbReference type="eggNOG" id="COG3829">
    <property type="taxonomic scope" value="Bacteria"/>
</dbReference>
<dbReference type="PROSITE" id="PS50112">
    <property type="entry name" value="PAS"/>
    <property type="match status" value="2"/>
</dbReference>
<dbReference type="SUPFAM" id="SSF55785">
    <property type="entry name" value="PYP-like sensor domain (PAS domain)"/>
    <property type="match status" value="2"/>
</dbReference>
<gene>
    <name evidence="9" type="ordered locus">Hore_06720</name>
</gene>
<feature type="domain" description="PAS" evidence="7">
    <location>
        <begin position="20"/>
        <end position="64"/>
    </location>
</feature>
<accession>B8CVW0</accession>
<dbReference type="AlphaFoldDB" id="B8CVW0"/>
<feature type="domain" description="Sigma-54 factor interaction" evidence="6">
    <location>
        <begin position="265"/>
        <end position="495"/>
    </location>
</feature>
<dbReference type="NCBIfam" id="TIGR00229">
    <property type="entry name" value="sensory_box"/>
    <property type="match status" value="2"/>
</dbReference>
<evidence type="ECO:0000256" key="4">
    <source>
        <dbReference type="ARBA" id="ARBA00023125"/>
    </source>
</evidence>
<dbReference type="InterPro" id="IPR002078">
    <property type="entry name" value="Sigma_54_int"/>
</dbReference>
<dbReference type="CDD" id="cd00009">
    <property type="entry name" value="AAA"/>
    <property type="match status" value="1"/>
</dbReference>
<dbReference type="Pfam" id="PF02954">
    <property type="entry name" value="HTH_8"/>
    <property type="match status" value="1"/>
</dbReference>
<dbReference type="InterPro" id="IPR000014">
    <property type="entry name" value="PAS"/>
</dbReference>
<dbReference type="Pfam" id="PF25601">
    <property type="entry name" value="AAA_lid_14"/>
    <property type="match status" value="1"/>
</dbReference>
<evidence type="ECO:0000256" key="3">
    <source>
        <dbReference type="ARBA" id="ARBA00023015"/>
    </source>
</evidence>
<dbReference type="KEGG" id="hor:Hore_06720"/>
<dbReference type="PROSITE" id="PS50113">
    <property type="entry name" value="PAC"/>
    <property type="match status" value="1"/>
</dbReference>
<reference evidence="9 10" key="1">
    <citation type="journal article" date="2009" name="PLoS ONE">
        <title>Genome analysis of the anaerobic thermohalophilic bacterium Halothermothrix orenii.</title>
        <authorList>
            <person name="Mavromatis K."/>
            <person name="Ivanova N."/>
            <person name="Anderson I."/>
            <person name="Lykidis A."/>
            <person name="Hooper S.D."/>
            <person name="Sun H."/>
            <person name="Kunin V."/>
            <person name="Lapidus A."/>
            <person name="Hugenholtz P."/>
            <person name="Patel B."/>
            <person name="Kyrpides N.C."/>
        </authorList>
    </citation>
    <scope>NUCLEOTIDE SEQUENCE [LARGE SCALE GENOMIC DNA]</scope>
    <source>
        <strain evidence="10">H 168 / OCM 544 / DSM 9562</strain>
    </source>
</reference>
<feature type="domain" description="PAC" evidence="8">
    <location>
        <begin position="74"/>
        <end position="127"/>
    </location>
</feature>
<keyword evidence="1" id="KW-0547">Nucleotide-binding</keyword>
<evidence type="ECO:0000256" key="2">
    <source>
        <dbReference type="ARBA" id="ARBA00022840"/>
    </source>
</evidence>
<feature type="domain" description="PAS" evidence="7">
    <location>
        <begin position="131"/>
        <end position="187"/>
    </location>
</feature>
<dbReference type="GO" id="GO:0005524">
    <property type="term" value="F:ATP binding"/>
    <property type="evidence" value="ECO:0007669"/>
    <property type="project" value="UniProtKB-KW"/>
</dbReference>
<organism evidence="9 10">
    <name type="scientific">Halothermothrix orenii (strain H 168 / OCM 544 / DSM 9562)</name>
    <dbReference type="NCBI Taxonomy" id="373903"/>
    <lineage>
        <taxon>Bacteria</taxon>
        <taxon>Bacillati</taxon>
        <taxon>Bacillota</taxon>
        <taxon>Clostridia</taxon>
        <taxon>Halanaerobiales</taxon>
        <taxon>Halothermotrichaceae</taxon>
        <taxon>Halothermothrix</taxon>
    </lineage>
</organism>
<dbReference type="SMART" id="SM00382">
    <property type="entry name" value="AAA"/>
    <property type="match status" value="1"/>
</dbReference>
<evidence type="ECO:0000313" key="10">
    <source>
        <dbReference type="Proteomes" id="UP000000719"/>
    </source>
</evidence>
<dbReference type="InterPro" id="IPR002197">
    <property type="entry name" value="HTH_Fis"/>
</dbReference>
<keyword evidence="10" id="KW-1185">Reference proteome</keyword>
<proteinExistence type="predicted"/>
<dbReference type="Gene3D" id="3.40.50.300">
    <property type="entry name" value="P-loop containing nucleotide triphosphate hydrolases"/>
    <property type="match status" value="1"/>
</dbReference>
<dbReference type="OrthoDB" id="9803970at2"/>
<evidence type="ECO:0000259" key="7">
    <source>
        <dbReference type="PROSITE" id="PS50112"/>
    </source>
</evidence>
<dbReference type="InterPro" id="IPR035965">
    <property type="entry name" value="PAS-like_dom_sf"/>
</dbReference>
<dbReference type="Pfam" id="PF00158">
    <property type="entry name" value="Sigma54_activat"/>
    <property type="match status" value="1"/>
</dbReference>
<dbReference type="FunFam" id="3.40.50.300:FF:000006">
    <property type="entry name" value="DNA-binding transcriptional regulator NtrC"/>
    <property type="match status" value="1"/>
</dbReference>
<dbReference type="RefSeq" id="WP_012635617.1">
    <property type="nucleotide sequence ID" value="NC_011899.1"/>
</dbReference>
<dbReference type="InterPro" id="IPR009057">
    <property type="entry name" value="Homeodomain-like_sf"/>
</dbReference>
<dbReference type="InterPro" id="IPR013767">
    <property type="entry name" value="PAS_fold"/>
</dbReference>
<dbReference type="GO" id="GO:0006355">
    <property type="term" value="P:regulation of DNA-templated transcription"/>
    <property type="evidence" value="ECO:0007669"/>
    <property type="project" value="InterPro"/>
</dbReference>
<dbReference type="SUPFAM" id="SSF46689">
    <property type="entry name" value="Homeodomain-like"/>
    <property type="match status" value="1"/>
</dbReference>
<evidence type="ECO:0000256" key="5">
    <source>
        <dbReference type="ARBA" id="ARBA00023163"/>
    </source>
</evidence>
<dbReference type="InterPro" id="IPR027417">
    <property type="entry name" value="P-loop_NTPase"/>
</dbReference>
<dbReference type="PANTHER" id="PTHR32071">
    <property type="entry name" value="TRANSCRIPTIONAL REGULATORY PROTEIN"/>
    <property type="match status" value="1"/>
</dbReference>
<sequence>MSEKVNFKQLSELNRKTDVILNSTHDGLISIGKDYKVELFNRAAEKILGIKKDRVLGKDVREVIPNTRLHIVLNKGEAELNKIQHAGDITIITNRVPVYDEQGNIIGAVAVFRDITEVKKLAEEITNLKEMRTLLEAIINATQDAISVVDEKGIGILINPAYTRLTGLTEEDVIGKPATVDIAEGESMHYRVLKTKKPVKGVKMKVGPSKKEVIVDVAPIIVDGKLKGSVGVIHDVSKIKRLTEELDHVRRIIRHLNAKYTFEDIIGESETMKAAKNQARKASKTPVTVLLRGESGTGKELFAHAIHNASPRQNNKFIRVNCSAIADNILESELFGYEEGAFTGARKGGKKGYFEEADGGTVFLDEIGKISLDLQAKLLRVLQEREIVRVGGTRPRNVDVRVIVATNTNLERAIQEGNFREDLYYRLNVFPLHIPPLRERKEDIPLLVHHMIRKFNQEYGRSVKGCSEDALQKLREYHWPGNVRELENLIGRAMINMGIEEEVIRLKHLPFFDGPGNKKTRENKDELNVEDRSLKEIVESTEKKAIIEALNKTDGNRTEAAKLLGIAIRSLYYKLDKYGID</sequence>